<proteinExistence type="predicted"/>
<dbReference type="Proteomes" id="UP000601435">
    <property type="component" value="Unassembled WGS sequence"/>
</dbReference>
<evidence type="ECO:0000256" key="1">
    <source>
        <dbReference type="SAM" id="Coils"/>
    </source>
</evidence>
<protein>
    <submittedName>
        <fullName evidence="3">PodJ protein</fullName>
    </submittedName>
</protein>
<evidence type="ECO:0000256" key="2">
    <source>
        <dbReference type="SAM" id="MobiDB-lite"/>
    </source>
</evidence>
<feature type="region of interest" description="Disordered" evidence="2">
    <location>
        <begin position="292"/>
        <end position="314"/>
    </location>
</feature>
<dbReference type="AlphaFoldDB" id="A0A812KDC1"/>
<feature type="coiled-coil region" evidence="1">
    <location>
        <begin position="55"/>
        <end position="269"/>
    </location>
</feature>
<dbReference type="EMBL" id="CAJNJA010007462">
    <property type="protein sequence ID" value="CAE7224962.1"/>
    <property type="molecule type" value="Genomic_DNA"/>
</dbReference>
<comment type="caution">
    <text evidence="3">The sequence shown here is derived from an EMBL/GenBank/DDBJ whole genome shotgun (WGS) entry which is preliminary data.</text>
</comment>
<reference evidence="3" key="1">
    <citation type="submission" date="2021-02" db="EMBL/GenBank/DDBJ databases">
        <authorList>
            <person name="Dougan E. K."/>
            <person name="Rhodes N."/>
            <person name="Thang M."/>
            <person name="Chan C."/>
        </authorList>
    </citation>
    <scope>NUCLEOTIDE SEQUENCE</scope>
</reference>
<organism evidence="3 4">
    <name type="scientific">Symbiodinium necroappetens</name>
    <dbReference type="NCBI Taxonomy" id="1628268"/>
    <lineage>
        <taxon>Eukaryota</taxon>
        <taxon>Sar</taxon>
        <taxon>Alveolata</taxon>
        <taxon>Dinophyceae</taxon>
        <taxon>Suessiales</taxon>
        <taxon>Symbiodiniaceae</taxon>
        <taxon>Symbiodinium</taxon>
    </lineage>
</organism>
<evidence type="ECO:0000313" key="4">
    <source>
        <dbReference type="Proteomes" id="UP000601435"/>
    </source>
</evidence>
<feature type="region of interest" description="Disordered" evidence="2">
    <location>
        <begin position="1"/>
        <end position="23"/>
    </location>
</feature>
<name>A0A812KDC1_9DINO</name>
<evidence type="ECO:0000313" key="3">
    <source>
        <dbReference type="EMBL" id="CAE7224962.1"/>
    </source>
</evidence>
<dbReference type="OrthoDB" id="10395149at2759"/>
<keyword evidence="1" id="KW-0175">Coiled coil</keyword>
<gene>
    <name evidence="3" type="primary">podJ</name>
    <name evidence="3" type="ORF">SNEC2469_LOCUS3103</name>
</gene>
<accession>A0A812KDC1</accession>
<feature type="compositionally biased region" description="Basic and acidic residues" evidence="2">
    <location>
        <begin position="9"/>
        <end position="18"/>
    </location>
</feature>
<sequence length="314" mass="35585">MSPAQPQTHRTEQKERSQNGDTIANLKGQLAESAATLSAVRLQMQEVGHARDLLAAEVAETRLSLQSEHQRAEAQRSEAAALLQQVETRNTALQDQVNDLQTAVNQLSKEASREREVLEADRQRLQEMLVKEAQQAKESQEQYDRWRESHVESLRRVQDETSAKMLALEREKDGIQSELKEALRSLNTKQVQLEATDKDLQRLRSEAQEAAAVLEAKQQLSKELNEVTEALEGALRTEAALTAKIEDAAQRHQQEKRDLELQVLDKDSRLEKFKLDFETQLRISQSRLAGELNKEKAAWDRRGPLGTGLPETNQ</sequence>
<keyword evidence="4" id="KW-1185">Reference proteome</keyword>
<feature type="compositionally biased region" description="Basic and acidic residues" evidence="2">
    <location>
        <begin position="292"/>
        <end position="303"/>
    </location>
</feature>